<gene>
    <name evidence="1" type="ORF">SCALOS_LOCUS11462</name>
</gene>
<proteinExistence type="predicted"/>
<feature type="non-terminal residue" evidence="1">
    <location>
        <position position="1"/>
    </location>
</feature>
<protein>
    <submittedName>
        <fullName evidence="1">4145_t:CDS:1</fullName>
    </submittedName>
</protein>
<evidence type="ECO:0000313" key="2">
    <source>
        <dbReference type="Proteomes" id="UP000789860"/>
    </source>
</evidence>
<name>A0ACA9PXR1_9GLOM</name>
<comment type="caution">
    <text evidence="1">The sequence shown here is derived from an EMBL/GenBank/DDBJ whole genome shotgun (WGS) entry which is preliminary data.</text>
</comment>
<accession>A0ACA9PXR1</accession>
<keyword evidence="2" id="KW-1185">Reference proteome</keyword>
<feature type="non-terminal residue" evidence="1">
    <location>
        <position position="126"/>
    </location>
</feature>
<reference evidence="1" key="1">
    <citation type="submission" date="2021-06" db="EMBL/GenBank/DDBJ databases">
        <authorList>
            <person name="Kallberg Y."/>
            <person name="Tangrot J."/>
            <person name="Rosling A."/>
        </authorList>
    </citation>
    <scope>NUCLEOTIDE SEQUENCE</scope>
    <source>
        <strain evidence="1">AU212A</strain>
    </source>
</reference>
<dbReference type="EMBL" id="CAJVPM010050320">
    <property type="protein sequence ID" value="CAG8726855.1"/>
    <property type="molecule type" value="Genomic_DNA"/>
</dbReference>
<organism evidence="1 2">
    <name type="scientific">Scutellospora calospora</name>
    <dbReference type="NCBI Taxonomy" id="85575"/>
    <lineage>
        <taxon>Eukaryota</taxon>
        <taxon>Fungi</taxon>
        <taxon>Fungi incertae sedis</taxon>
        <taxon>Mucoromycota</taxon>
        <taxon>Glomeromycotina</taxon>
        <taxon>Glomeromycetes</taxon>
        <taxon>Diversisporales</taxon>
        <taxon>Gigasporaceae</taxon>
        <taxon>Scutellospora</taxon>
    </lineage>
</organism>
<dbReference type="Proteomes" id="UP000789860">
    <property type="component" value="Unassembled WGS sequence"/>
</dbReference>
<sequence>IMIDLVDTTIEKTFLRFPRLVVLMRNKARAWLDECKEQAKNHINFTYQMELTAYPYTLDEKLMIDLKMEYFESLREAAKNEINNKTSTDTLNVIASVMAYLKIAIKRYVDVIPLTIIHSFINGFSD</sequence>
<evidence type="ECO:0000313" key="1">
    <source>
        <dbReference type="EMBL" id="CAG8726855.1"/>
    </source>
</evidence>